<dbReference type="SUPFAM" id="SSF49265">
    <property type="entry name" value="Fibronectin type III"/>
    <property type="match status" value="3"/>
</dbReference>
<comment type="caution">
    <text evidence="4">The sequence shown here is derived from an EMBL/GenBank/DDBJ whole genome shotgun (WGS) entry which is preliminary data.</text>
</comment>
<feature type="signal peptide" evidence="2">
    <location>
        <begin position="1"/>
        <end position="19"/>
    </location>
</feature>
<keyword evidence="1" id="KW-1133">Transmembrane helix</keyword>
<dbReference type="PROSITE" id="PS50853">
    <property type="entry name" value="FN3"/>
    <property type="match status" value="5"/>
</dbReference>
<keyword evidence="1" id="KW-0472">Membrane</keyword>
<dbReference type="CDD" id="cd00063">
    <property type="entry name" value="FN3"/>
    <property type="match status" value="5"/>
</dbReference>
<feature type="domain" description="Fibronectin type-III" evidence="3">
    <location>
        <begin position="331"/>
        <end position="437"/>
    </location>
</feature>
<feature type="transmembrane region" description="Helical" evidence="1">
    <location>
        <begin position="741"/>
        <end position="766"/>
    </location>
</feature>
<dbReference type="PANTHER" id="PTHR46957">
    <property type="entry name" value="CYTOKINE RECEPTOR"/>
    <property type="match status" value="1"/>
</dbReference>
<dbReference type="Pfam" id="PF00041">
    <property type="entry name" value="fn3"/>
    <property type="match status" value="4"/>
</dbReference>
<keyword evidence="1" id="KW-0812">Transmembrane</keyword>
<feature type="domain" description="Fibronectin type-III" evidence="3">
    <location>
        <begin position="542"/>
        <end position="640"/>
    </location>
</feature>
<evidence type="ECO:0000256" key="1">
    <source>
        <dbReference type="SAM" id="Phobius"/>
    </source>
</evidence>
<dbReference type="InterPro" id="IPR036116">
    <property type="entry name" value="FN3_sf"/>
</dbReference>
<dbReference type="EMBL" id="JAIZAY010000006">
    <property type="protein sequence ID" value="KAJ8040432.1"/>
    <property type="molecule type" value="Genomic_DNA"/>
</dbReference>
<dbReference type="InterPro" id="IPR050713">
    <property type="entry name" value="RTP_Phos/Ushers"/>
</dbReference>
<dbReference type="InterPro" id="IPR003961">
    <property type="entry name" value="FN3_dom"/>
</dbReference>
<gene>
    <name evidence="4" type="ORF">HOLleu_14722</name>
</gene>
<accession>A0A9Q1C8R3</accession>
<keyword evidence="2" id="KW-0732">Signal</keyword>
<feature type="domain" description="Fibronectin type-III" evidence="3">
    <location>
        <begin position="439"/>
        <end position="541"/>
    </location>
</feature>
<protein>
    <submittedName>
        <fullName evidence="4">Phosphatidylinositol phosphatase PTPRQ</fullName>
    </submittedName>
</protein>
<evidence type="ECO:0000313" key="4">
    <source>
        <dbReference type="EMBL" id="KAJ8040432.1"/>
    </source>
</evidence>
<name>A0A9Q1C8R3_HOLLE</name>
<proteinExistence type="predicted"/>
<dbReference type="GO" id="GO:0016020">
    <property type="term" value="C:membrane"/>
    <property type="evidence" value="ECO:0007669"/>
    <property type="project" value="UniProtKB-SubCell"/>
</dbReference>
<sequence>MYVWMPVVAAILFVRSSECERCNGIDIPKPTREGIPVVMDNAAATNFSFVARSLKEFHLWWNAGCESWNQGDVVAFTFVQTTRQGSENRVIHKNFTSCSSSEMLEWESTSFVRLKIRFRNATSHLYCYPVSLRTIVLPAPEIEENDNADPTKMSFRARTGFSPIAKCVLKYKEDQSVDSDWQEVTCSGEECNVESLKPARNYSVKIACGTLTMPPVSWSDPKVYATPMTAPSGQVRGVIVKNSEDIGYRRSVIVSWQTILEDHQNGEILFYTISVRGTTCDTPVKTYNTSMLSYIIHDLYYRCDYRISISASNLAGESSPRVTSLYRLNKPPSEAREFTVISISSESIEISWKDPEKPYGDINYTLSVHRKNSEMLEESVPVEIASIPGSETGEVKHYTITGLAPFTTYHLNLVAKNYFSTSDGINRDVTTSESVPSEGPVGLTLKHVHKQVTNLSVTWGLLPQDQRNGVIRSYTIYWWLPYSATCQSAPPVTALNKTVTGVSHIITDLKEGTSYCVTVAASTSVGEGPTAEAQIITTKRAAVTVSDIKTNATSDSISLVWNFPEDVNSTLLQLQIYHNEATASFQLGPQVCSKDHHTLRNLKPYTNYSISVQACWDSVSLDSCGDNKTVYARTISTFPSEPTDLMTRQLAQDFVNLTWHPPRQPNGPISHYQVTFYQDAQTEKEEKWTESLSMSLTIPCSSIGTRRIFVFQVAAVVDGLKGPAAKRNTTMCVDVSRVSDFIIALIGIPGFLISALLSMACCCALAPRRKLEIKHAKAIFEPKMVSSCAKVPEKEKFDMLKCQSATKLETDTETYVVMHPKKFTALKTSTSNQSYIQMSRGAGYLPDMT</sequence>
<dbReference type="PANTHER" id="PTHR46957:SF3">
    <property type="entry name" value="CYTOKINE RECEPTOR"/>
    <property type="match status" value="1"/>
</dbReference>
<evidence type="ECO:0000313" key="5">
    <source>
        <dbReference type="Proteomes" id="UP001152320"/>
    </source>
</evidence>
<feature type="chain" id="PRO_5040347868" evidence="2">
    <location>
        <begin position="20"/>
        <end position="849"/>
    </location>
</feature>
<evidence type="ECO:0000259" key="3">
    <source>
        <dbReference type="PROSITE" id="PS50853"/>
    </source>
</evidence>
<feature type="domain" description="Fibronectin type-III" evidence="3">
    <location>
        <begin position="641"/>
        <end position="735"/>
    </location>
</feature>
<evidence type="ECO:0000256" key="2">
    <source>
        <dbReference type="SAM" id="SignalP"/>
    </source>
</evidence>
<keyword evidence="5" id="KW-1185">Reference proteome</keyword>
<dbReference type="SMART" id="SM00060">
    <property type="entry name" value="FN3"/>
    <property type="match status" value="5"/>
</dbReference>
<dbReference type="InterPro" id="IPR013783">
    <property type="entry name" value="Ig-like_fold"/>
</dbReference>
<dbReference type="OrthoDB" id="6381660at2759"/>
<dbReference type="Proteomes" id="UP001152320">
    <property type="component" value="Chromosome 6"/>
</dbReference>
<reference evidence="4" key="1">
    <citation type="submission" date="2021-10" db="EMBL/GenBank/DDBJ databases">
        <title>Tropical sea cucumber genome reveals ecological adaptation and Cuvierian tubules defense mechanism.</title>
        <authorList>
            <person name="Chen T."/>
        </authorList>
    </citation>
    <scope>NUCLEOTIDE SEQUENCE</scope>
    <source>
        <strain evidence="4">Nanhai2018</strain>
        <tissue evidence="4">Muscle</tissue>
    </source>
</reference>
<dbReference type="Gene3D" id="2.60.40.10">
    <property type="entry name" value="Immunoglobulins"/>
    <property type="match status" value="6"/>
</dbReference>
<organism evidence="4 5">
    <name type="scientific">Holothuria leucospilota</name>
    <name type="common">Black long sea cucumber</name>
    <name type="synonym">Mertensiothuria leucospilota</name>
    <dbReference type="NCBI Taxonomy" id="206669"/>
    <lineage>
        <taxon>Eukaryota</taxon>
        <taxon>Metazoa</taxon>
        <taxon>Echinodermata</taxon>
        <taxon>Eleutherozoa</taxon>
        <taxon>Echinozoa</taxon>
        <taxon>Holothuroidea</taxon>
        <taxon>Aspidochirotacea</taxon>
        <taxon>Aspidochirotida</taxon>
        <taxon>Holothuriidae</taxon>
        <taxon>Holothuria</taxon>
    </lineage>
</organism>
<dbReference type="AlphaFoldDB" id="A0A9Q1C8R3"/>
<feature type="domain" description="Fibronectin type-III" evidence="3">
    <location>
        <begin position="234"/>
        <end position="328"/>
    </location>
</feature>